<gene>
    <name evidence="2" type="ORF">EJA03_16010</name>
</gene>
<evidence type="ECO:0000313" key="3">
    <source>
        <dbReference type="Proteomes" id="UP000269041"/>
    </source>
</evidence>
<dbReference type="AlphaFoldDB" id="A0A3R9DY91"/>
<dbReference type="EMBL" id="RSFA01000088">
    <property type="protein sequence ID" value="RSD30040.1"/>
    <property type="molecule type" value="Genomic_DNA"/>
</dbReference>
<dbReference type="GO" id="GO:0016787">
    <property type="term" value="F:hydrolase activity"/>
    <property type="evidence" value="ECO:0007669"/>
    <property type="project" value="UniProtKB-KW"/>
</dbReference>
<evidence type="ECO:0000259" key="1">
    <source>
        <dbReference type="Pfam" id="PF00753"/>
    </source>
</evidence>
<dbReference type="Pfam" id="PF00753">
    <property type="entry name" value="Lactamase_B"/>
    <property type="match status" value="1"/>
</dbReference>
<proteinExistence type="predicted"/>
<name>A0A3R9DY91_9VIBR</name>
<dbReference type="SUPFAM" id="SSF56281">
    <property type="entry name" value="Metallo-hydrolase/oxidoreductase"/>
    <property type="match status" value="1"/>
</dbReference>
<sequence length="153" mass="17716">MKYGIGLILFLSISVFSADLKEKIPDKTEENGYVEPFKMFDDLYYVGDKWVSSYLVTTSDGLVLIDSLDSPYGRWIPQNIEKLGFNPKDIRYIFITHGHSDHVGSAEYIQRHFGAKVIMSNIDFRLAKFTAKQPLYRPRRLPSLFGCVRRAWK</sequence>
<comment type="caution">
    <text evidence="2">The sequence shown here is derived from an EMBL/GenBank/DDBJ whole genome shotgun (WGS) entry which is preliminary data.</text>
</comment>
<dbReference type="Proteomes" id="UP000269041">
    <property type="component" value="Unassembled WGS sequence"/>
</dbReference>
<dbReference type="RefSeq" id="WP_125322735.1">
    <property type="nucleotide sequence ID" value="NZ_AP024890.1"/>
</dbReference>
<keyword evidence="3" id="KW-1185">Reference proteome</keyword>
<evidence type="ECO:0000313" key="2">
    <source>
        <dbReference type="EMBL" id="RSD30040.1"/>
    </source>
</evidence>
<dbReference type="OrthoDB" id="9815874at2"/>
<feature type="domain" description="Metallo-beta-lactamase" evidence="1">
    <location>
        <begin position="51"/>
        <end position="136"/>
    </location>
</feature>
<organism evidence="2 3">
    <name type="scientific">Vibrio pectenicida</name>
    <dbReference type="NCBI Taxonomy" id="62763"/>
    <lineage>
        <taxon>Bacteria</taxon>
        <taxon>Pseudomonadati</taxon>
        <taxon>Pseudomonadota</taxon>
        <taxon>Gammaproteobacteria</taxon>
        <taxon>Vibrionales</taxon>
        <taxon>Vibrionaceae</taxon>
        <taxon>Vibrio</taxon>
    </lineage>
</organism>
<dbReference type="InterPro" id="IPR001279">
    <property type="entry name" value="Metallo-B-lactamas"/>
</dbReference>
<keyword evidence="2" id="KW-0378">Hydrolase</keyword>
<dbReference type="InterPro" id="IPR036866">
    <property type="entry name" value="RibonucZ/Hydroxyglut_hydro"/>
</dbReference>
<accession>A0A3R9DY91</accession>
<dbReference type="Gene3D" id="3.60.15.10">
    <property type="entry name" value="Ribonuclease Z/Hydroxyacylglutathione hydrolase-like"/>
    <property type="match status" value="1"/>
</dbReference>
<reference evidence="2 3" key="1">
    <citation type="submission" date="2018-12" db="EMBL/GenBank/DDBJ databases">
        <title>Genomic taxonomy of the Vibrionaceae family.</title>
        <authorList>
            <person name="Gomez-Gil B."/>
            <person name="Enciso-Ibarra K."/>
        </authorList>
    </citation>
    <scope>NUCLEOTIDE SEQUENCE [LARGE SCALE GENOMIC DNA]</scope>
    <source>
        <strain evidence="2 3">CAIM 594</strain>
    </source>
</reference>
<protein>
    <submittedName>
        <fullName evidence="2">MBL fold metallo-hydrolase</fullName>
    </submittedName>
</protein>